<dbReference type="GO" id="GO:0005737">
    <property type="term" value="C:cytoplasm"/>
    <property type="evidence" value="ECO:0007669"/>
    <property type="project" value="UniProtKB-SubCell"/>
</dbReference>
<dbReference type="Gene3D" id="1.10.4190.10">
    <property type="entry name" value="Urease accessory protein UreF"/>
    <property type="match status" value="1"/>
</dbReference>
<dbReference type="InterPro" id="IPR038277">
    <property type="entry name" value="UreF_sf"/>
</dbReference>
<name>A0A560K775_9BRAD</name>
<protein>
    <recommendedName>
        <fullName evidence="3">Urease accessory protein UreF</fullName>
    </recommendedName>
</protein>
<comment type="subunit">
    <text evidence="3">UreD, UreF and UreG form a complex that acts as a GTP-hydrolysis-dependent molecular chaperone, activating the urease apoprotein by helping to assemble the nickel containing metallocenter of UreC. The UreE protein probably delivers the nickel.</text>
</comment>
<dbReference type="EMBL" id="VITW01000004">
    <property type="protein sequence ID" value="TWB76500.1"/>
    <property type="molecule type" value="Genomic_DNA"/>
</dbReference>
<comment type="subcellular location">
    <subcellularLocation>
        <location evidence="3">Cytoplasm</location>
    </subcellularLocation>
</comment>
<dbReference type="PANTHER" id="PTHR33620">
    <property type="entry name" value="UREASE ACCESSORY PROTEIN F"/>
    <property type="match status" value="1"/>
</dbReference>
<dbReference type="GO" id="GO:0016151">
    <property type="term" value="F:nickel cation binding"/>
    <property type="evidence" value="ECO:0007669"/>
    <property type="project" value="UniProtKB-UniRule"/>
</dbReference>
<keyword evidence="1 3" id="KW-0996">Nickel insertion</keyword>
<dbReference type="STRING" id="1399419.A5906_28165"/>
<accession>A0A560K775</accession>
<dbReference type="Proteomes" id="UP000315914">
    <property type="component" value="Unassembled WGS sequence"/>
</dbReference>
<evidence type="ECO:0000256" key="2">
    <source>
        <dbReference type="ARBA" id="ARBA00023186"/>
    </source>
</evidence>
<dbReference type="Pfam" id="PF01730">
    <property type="entry name" value="UreF"/>
    <property type="match status" value="1"/>
</dbReference>
<comment type="similarity">
    <text evidence="3">Belongs to the UreF family.</text>
</comment>
<gene>
    <name evidence="3" type="primary">ureF</name>
    <name evidence="5" type="ORF">FBZ95_104685</name>
</gene>
<dbReference type="HAMAP" id="MF_01385">
    <property type="entry name" value="UreF"/>
    <property type="match status" value="1"/>
</dbReference>
<comment type="caution">
    <text evidence="5">The sequence shown here is derived from an EMBL/GenBank/DDBJ whole genome shotgun (WGS) entry which is preliminary data.</text>
</comment>
<keyword evidence="4" id="KW-0472">Membrane</keyword>
<reference evidence="5 6" key="1">
    <citation type="submission" date="2019-06" db="EMBL/GenBank/DDBJ databases">
        <title>Genomic Encyclopedia of Type Strains, Phase IV (KMG-V): Genome sequencing to study the core and pangenomes of soil and plant-associated prokaryotes.</title>
        <authorList>
            <person name="Whitman W."/>
        </authorList>
    </citation>
    <scope>NUCLEOTIDE SEQUENCE [LARGE SCALE GENOMIC DNA]</scope>
    <source>
        <strain evidence="5 6">BR 10556</strain>
    </source>
</reference>
<keyword evidence="6" id="KW-1185">Reference proteome</keyword>
<feature type="transmembrane region" description="Helical" evidence="4">
    <location>
        <begin position="20"/>
        <end position="46"/>
    </location>
</feature>
<evidence type="ECO:0000313" key="5">
    <source>
        <dbReference type="EMBL" id="TWB76500.1"/>
    </source>
</evidence>
<evidence type="ECO:0000256" key="4">
    <source>
        <dbReference type="SAM" id="Phobius"/>
    </source>
</evidence>
<keyword evidence="3" id="KW-0963">Cytoplasm</keyword>
<evidence type="ECO:0000256" key="1">
    <source>
        <dbReference type="ARBA" id="ARBA00022988"/>
    </source>
</evidence>
<evidence type="ECO:0000313" key="6">
    <source>
        <dbReference type="Proteomes" id="UP000315914"/>
    </source>
</evidence>
<keyword evidence="2 3" id="KW-0143">Chaperone</keyword>
<keyword evidence="4" id="KW-1133">Transmembrane helix</keyword>
<sequence length="315" mass="33424">MPTPATRMVTTTMRTTITAITTTITAMTTMTTAVMIITAMTTIIMVMRMTMGTITTITTTSIATIPTTTTAISMLMTTNEPVGTGGLAEREAAALYRLMTWLSPGFPVGGFSYSSGIEWAVEAGDITDIATLTDWLDAMLGDGSGFCDAVFLVHAYRATEAGEETSLRDIAELASAFVPSRERQLETTSQGRAFIDISRAAWDADGLDAMVAACSGPLVYPVAVGVVAAMHGVPLAPTLHAFLHALVSNWISAASRLIPLGQTDSQRVLVRLEAAVAATANRALNATLDDLGSASFRADLASLRHETQYTRLFRS</sequence>
<dbReference type="InterPro" id="IPR002639">
    <property type="entry name" value="UreF"/>
</dbReference>
<keyword evidence="4" id="KW-0812">Transmembrane</keyword>
<dbReference type="PANTHER" id="PTHR33620:SF1">
    <property type="entry name" value="UREASE ACCESSORY PROTEIN F"/>
    <property type="match status" value="1"/>
</dbReference>
<organism evidence="5 6">
    <name type="scientific">Bradyrhizobium sacchari</name>
    <dbReference type="NCBI Taxonomy" id="1399419"/>
    <lineage>
        <taxon>Bacteria</taxon>
        <taxon>Pseudomonadati</taxon>
        <taxon>Pseudomonadota</taxon>
        <taxon>Alphaproteobacteria</taxon>
        <taxon>Hyphomicrobiales</taxon>
        <taxon>Nitrobacteraceae</taxon>
        <taxon>Bradyrhizobium</taxon>
    </lineage>
</organism>
<evidence type="ECO:0000256" key="3">
    <source>
        <dbReference type="HAMAP-Rule" id="MF_01385"/>
    </source>
</evidence>
<dbReference type="AlphaFoldDB" id="A0A560K775"/>
<proteinExistence type="inferred from homology"/>
<comment type="function">
    <text evidence="3">Required for maturation of urease via the functional incorporation of the urease nickel metallocenter.</text>
</comment>